<dbReference type="PANTHER" id="PTHR24221">
    <property type="entry name" value="ATP-BINDING CASSETTE SUB-FAMILY B"/>
    <property type="match status" value="1"/>
</dbReference>
<evidence type="ECO:0000259" key="12">
    <source>
        <dbReference type="PROSITE" id="PS50893"/>
    </source>
</evidence>
<sequence length="727" mass="81773">MDIKVKQRDGMDCGAACLVSVARFHKLHVPVARVRQLAGTDRQGTSLRGLIEAAEYFKFEAKGVKGTFDSLFNIPLPAIAHMIINDSLHHYLVISKVTKSAVVVMDPADGEIHEVCHQDFKKEWTGVLMLLAPAVDFCPADGNSDHFTRFWMLIKPHKDIIFQALFGSLIYTILGLSTAIFIQKIVDHVITGRDFKLLNFLVIAMFLVLVLRVLINMLKNIFILRTGQLIDTRLILGYYKHLLKLPQQFFDTMRVGEIMSRLNDAVKIRLFINDVSVNLLVGACMLISSLALMFTYYWKLALVMLLAVPAYSLIYFITNKLNKRGQRKLMEDSAALESQLLESLNTIGTIKRFGLEHHANDKTERKFIVLLKSVYRSGLNSLFSGASTDFTSQLFVIILLWLGSNFVLQEQITAGELLSFYALLNYFTAPVSLLIGMNRVVQDAMIASDRLFEIMDLDRETEKVDNKIVLSNSNLGNIRFNKLSFRYGTRENIFTDLELEIPLNQLTAVVGESGCGKSSLVSLLQKIYPINAGNIFFGEHSIKYITNSSLRKIIAVVPQITELFSGSVISNIAIGDEDIEMERVLFICRQLGLLDLIENLPDGFQTSIGENGVTLSGGFRQRLAIARALYRDPEILILDEATSSLDPRSEQLVLDTLNTFLSFRKTVIVIAHRLSSIQRADKIIVLKNGRVAEQGSHSELLARRSEYYSLWAANLPQDISSSNYEIH</sequence>
<dbReference type="InterPro" id="IPR039421">
    <property type="entry name" value="Type_1_exporter"/>
</dbReference>
<dbReference type="GO" id="GO:0005886">
    <property type="term" value="C:plasma membrane"/>
    <property type="evidence" value="ECO:0007669"/>
    <property type="project" value="UniProtKB-SubCell"/>
</dbReference>
<dbReference type="CDD" id="cd02418">
    <property type="entry name" value="Peptidase_C39B"/>
    <property type="match status" value="1"/>
</dbReference>
<evidence type="ECO:0000256" key="4">
    <source>
        <dbReference type="ARBA" id="ARBA00022692"/>
    </source>
</evidence>
<dbReference type="Pfam" id="PF00664">
    <property type="entry name" value="ABC_membrane"/>
    <property type="match status" value="1"/>
</dbReference>
<evidence type="ECO:0000256" key="1">
    <source>
        <dbReference type="ARBA" id="ARBA00004651"/>
    </source>
</evidence>
<evidence type="ECO:0000256" key="5">
    <source>
        <dbReference type="ARBA" id="ARBA00022741"/>
    </source>
</evidence>
<dbReference type="FunFam" id="3.40.50.300:FF:000221">
    <property type="entry name" value="Multidrug ABC transporter ATP-binding protein"/>
    <property type="match status" value="1"/>
</dbReference>
<dbReference type="InterPro" id="IPR036640">
    <property type="entry name" value="ABC1_TM_sf"/>
</dbReference>
<dbReference type="GO" id="GO:0034040">
    <property type="term" value="F:ATPase-coupled lipid transmembrane transporter activity"/>
    <property type="evidence" value="ECO:0007669"/>
    <property type="project" value="TreeGrafter"/>
</dbReference>
<dbReference type="GO" id="GO:0043213">
    <property type="term" value="P:bacteriocin transport"/>
    <property type="evidence" value="ECO:0007669"/>
    <property type="project" value="UniProtKB-KW"/>
</dbReference>
<dbReference type="SUPFAM" id="SSF52540">
    <property type="entry name" value="P-loop containing nucleoside triphosphate hydrolases"/>
    <property type="match status" value="1"/>
</dbReference>
<dbReference type="InterPro" id="IPR011527">
    <property type="entry name" value="ABC1_TM_dom"/>
</dbReference>
<keyword evidence="3" id="KW-1003">Cell membrane</keyword>
<evidence type="ECO:0000259" key="13">
    <source>
        <dbReference type="PROSITE" id="PS50929"/>
    </source>
</evidence>
<dbReference type="Gene3D" id="3.90.70.10">
    <property type="entry name" value="Cysteine proteinases"/>
    <property type="match status" value="1"/>
</dbReference>
<evidence type="ECO:0000256" key="9">
    <source>
        <dbReference type="ARBA" id="ARBA00023136"/>
    </source>
</evidence>
<dbReference type="GO" id="GO:0016887">
    <property type="term" value="F:ATP hydrolysis activity"/>
    <property type="evidence" value="ECO:0007669"/>
    <property type="project" value="InterPro"/>
</dbReference>
<keyword evidence="2" id="KW-0813">Transport</keyword>
<keyword evidence="9 11" id="KW-0472">Membrane</keyword>
<feature type="transmembrane region" description="Helical" evidence="11">
    <location>
        <begin position="197"/>
        <end position="215"/>
    </location>
</feature>
<dbReference type="STRING" id="572036.SAMN05661099_1722"/>
<dbReference type="SUPFAM" id="SSF90123">
    <property type="entry name" value="ABC transporter transmembrane region"/>
    <property type="match status" value="1"/>
</dbReference>
<dbReference type="PANTHER" id="PTHR24221:SF654">
    <property type="entry name" value="ATP-BINDING CASSETTE SUB-FAMILY B MEMBER 6"/>
    <property type="match status" value="1"/>
</dbReference>
<feature type="domain" description="Peptidase C39" evidence="14">
    <location>
        <begin position="7"/>
        <end position="131"/>
    </location>
</feature>
<feature type="transmembrane region" description="Helical" evidence="11">
    <location>
        <begin position="420"/>
        <end position="441"/>
    </location>
</feature>
<feature type="domain" description="ABC transporter" evidence="12">
    <location>
        <begin position="478"/>
        <end position="713"/>
    </location>
</feature>
<keyword evidence="16" id="KW-1185">Reference proteome</keyword>
<dbReference type="GO" id="GO:0008233">
    <property type="term" value="F:peptidase activity"/>
    <property type="evidence" value="ECO:0007669"/>
    <property type="project" value="InterPro"/>
</dbReference>
<reference evidence="16" key="1">
    <citation type="submission" date="2017-02" db="EMBL/GenBank/DDBJ databases">
        <authorList>
            <person name="Varghese N."/>
            <person name="Submissions S."/>
        </authorList>
    </citation>
    <scope>NUCLEOTIDE SEQUENCE [LARGE SCALE GENOMIC DNA]</scope>
    <source>
        <strain evidence="16">DSM 22385</strain>
    </source>
</reference>
<evidence type="ECO:0000256" key="11">
    <source>
        <dbReference type="SAM" id="Phobius"/>
    </source>
</evidence>
<evidence type="ECO:0000256" key="3">
    <source>
        <dbReference type="ARBA" id="ARBA00022475"/>
    </source>
</evidence>
<dbReference type="PROSITE" id="PS50893">
    <property type="entry name" value="ABC_TRANSPORTER_2"/>
    <property type="match status" value="1"/>
</dbReference>
<feature type="transmembrane region" description="Helical" evidence="11">
    <location>
        <begin position="160"/>
        <end position="182"/>
    </location>
</feature>
<evidence type="ECO:0000256" key="6">
    <source>
        <dbReference type="ARBA" id="ARBA00022840"/>
    </source>
</evidence>
<keyword evidence="7" id="KW-0653">Protein transport</keyword>
<evidence type="ECO:0000313" key="16">
    <source>
        <dbReference type="Proteomes" id="UP000189981"/>
    </source>
</evidence>
<dbReference type="CDD" id="cd18570">
    <property type="entry name" value="ABC_6TM_PCAT1_LagD_like"/>
    <property type="match status" value="1"/>
</dbReference>
<proteinExistence type="predicted"/>
<dbReference type="AlphaFoldDB" id="A0A1T5BZ69"/>
<evidence type="ECO:0000256" key="10">
    <source>
        <dbReference type="ARBA" id="ARBA00043264"/>
    </source>
</evidence>
<evidence type="ECO:0000256" key="8">
    <source>
        <dbReference type="ARBA" id="ARBA00022989"/>
    </source>
</evidence>
<dbReference type="OrthoDB" id="9760358at2"/>
<evidence type="ECO:0000256" key="7">
    <source>
        <dbReference type="ARBA" id="ARBA00022927"/>
    </source>
</evidence>
<dbReference type="GO" id="GO:0015031">
    <property type="term" value="P:protein transport"/>
    <property type="evidence" value="ECO:0007669"/>
    <property type="project" value="UniProtKB-KW"/>
</dbReference>
<dbReference type="InterPro" id="IPR027417">
    <property type="entry name" value="P-loop_NTPase"/>
</dbReference>
<keyword evidence="4 11" id="KW-0812">Transmembrane</keyword>
<dbReference type="GO" id="GO:0140359">
    <property type="term" value="F:ABC-type transporter activity"/>
    <property type="evidence" value="ECO:0007669"/>
    <property type="project" value="InterPro"/>
</dbReference>
<dbReference type="InterPro" id="IPR003593">
    <property type="entry name" value="AAA+_ATPase"/>
</dbReference>
<keyword evidence="5" id="KW-0547">Nucleotide-binding</keyword>
<dbReference type="GO" id="GO:0005524">
    <property type="term" value="F:ATP binding"/>
    <property type="evidence" value="ECO:0007669"/>
    <property type="project" value="UniProtKB-KW"/>
</dbReference>
<dbReference type="PROSITE" id="PS50929">
    <property type="entry name" value="ABC_TM1F"/>
    <property type="match status" value="1"/>
</dbReference>
<keyword evidence="6 15" id="KW-0067">ATP-binding</keyword>
<dbReference type="InterPro" id="IPR005074">
    <property type="entry name" value="Peptidase_C39"/>
</dbReference>
<name>A0A1T5BZ69_9SPHI</name>
<feature type="transmembrane region" description="Helical" evidence="11">
    <location>
        <begin position="390"/>
        <end position="408"/>
    </location>
</feature>
<feature type="transmembrane region" description="Helical" evidence="11">
    <location>
        <begin position="300"/>
        <end position="318"/>
    </location>
</feature>
<dbReference type="Proteomes" id="UP000189981">
    <property type="component" value="Unassembled WGS sequence"/>
</dbReference>
<dbReference type="EMBL" id="FUYR01000001">
    <property type="protein sequence ID" value="SKB52303.1"/>
    <property type="molecule type" value="Genomic_DNA"/>
</dbReference>
<accession>A0A1T5BZ69</accession>
<feature type="domain" description="ABC transmembrane type-1" evidence="13">
    <location>
        <begin position="164"/>
        <end position="443"/>
    </location>
</feature>
<dbReference type="Gene3D" id="1.20.1560.10">
    <property type="entry name" value="ABC transporter type 1, transmembrane domain"/>
    <property type="match status" value="1"/>
</dbReference>
<gene>
    <name evidence="15" type="ORF">SAMN05661099_1722</name>
</gene>
<dbReference type="InterPro" id="IPR003439">
    <property type="entry name" value="ABC_transporter-like_ATP-bd"/>
</dbReference>
<dbReference type="RefSeq" id="WP_079702164.1">
    <property type="nucleotide sequence ID" value="NZ_FUYR01000001.1"/>
</dbReference>
<dbReference type="Gene3D" id="3.40.50.300">
    <property type="entry name" value="P-loop containing nucleotide triphosphate hydrolases"/>
    <property type="match status" value="1"/>
</dbReference>
<dbReference type="Pfam" id="PF00005">
    <property type="entry name" value="ABC_tran"/>
    <property type="match status" value="1"/>
</dbReference>
<feature type="transmembrane region" description="Helical" evidence="11">
    <location>
        <begin position="270"/>
        <end position="294"/>
    </location>
</feature>
<dbReference type="Pfam" id="PF03412">
    <property type="entry name" value="Peptidase_C39"/>
    <property type="match status" value="1"/>
</dbReference>
<comment type="subcellular location">
    <subcellularLocation>
        <location evidence="1">Cell membrane</location>
        <topology evidence="1">Multi-pass membrane protein</topology>
    </subcellularLocation>
</comment>
<keyword evidence="8 11" id="KW-1133">Transmembrane helix</keyword>
<dbReference type="SMART" id="SM00382">
    <property type="entry name" value="AAA"/>
    <property type="match status" value="1"/>
</dbReference>
<organism evidence="15 16">
    <name type="scientific">Daejeonella lutea</name>
    <dbReference type="NCBI Taxonomy" id="572036"/>
    <lineage>
        <taxon>Bacteria</taxon>
        <taxon>Pseudomonadati</taxon>
        <taxon>Bacteroidota</taxon>
        <taxon>Sphingobacteriia</taxon>
        <taxon>Sphingobacteriales</taxon>
        <taxon>Sphingobacteriaceae</taxon>
        <taxon>Daejeonella</taxon>
    </lineage>
</organism>
<keyword evidence="10" id="KW-0080">Bacteriocin transport</keyword>
<evidence type="ECO:0000256" key="2">
    <source>
        <dbReference type="ARBA" id="ARBA00022448"/>
    </source>
</evidence>
<dbReference type="PROSITE" id="PS50990">
    <property type="entry name" value="PEPTIDASE_C39"/>
    <property type="match status" value="1"/>
</dbReference>
<protein>
    <submittedName>
        <fullName evidence="15">ATP-binding cassette, subfamily B</fullName>
    </submittedName>
</protein>
<dbReference type="GO" id="GO:0006508">
    <property type="term" value="P:proteolysis"/>
    <property type="evidence" value="ECO:0007669"/>
    <property type="project" value="InterPro"/>
</dbReference>
<evidence type="ECO:0000259" key="14">
    <source>
        <dbReference type="PROSITE" id="PS50990"/>
    </source>
</evidence>
<evidence type="ECO:0000313" key="15">
    <source>
        <dbReference type="EMBL" id="SKB52303.1"/>
    </source>
</evidence>